<gene>
    <name evidence="2" type="ORF">CLV42_118125</name>
</gene>
<evidence type="ECO:0000313" key="2">
    <source>
        <dbReference type="EMBL" id="PSL23408.1"/>
    </source>
</evidence>
<reference evidence="2 3" key="1">
    <citation type="submission" date="2018-03" db="EMBL/GenBank/DDBJ databases">
        <title>Genomic Encyclopedia of Archaeal and Bacterial Type Strains, Phase II (KMG-II): from individual species to whole genera.</title>
        <authorList>
            <person name="Goeker M."/>
        </authorList>
    </citation>
    <scope>NUCLEOTIDE SEQUENCE [LARGE SCALE GENOMIC DNA]</scope>
    <source>
        <strain evidence="2 3">DSM 18107</strain>
    </source>
</reference>
<dbReference type="Proteomes" id="UP000240978">
    <property type="component" value="Unassembled WGS sequence"/>
</dbReference>
<comment type="caution">
    <text evidence="2">The sequence shown here is derived from an EMBL/GenBank/DDBJ whole genome shotgun (WGS) entry which is preliminary data.</text>
</comment>
<dbReference type="RefSeq" id="WP_170117698.1">
    <property type="nucleotide sequence ID" value="NZ_PYGK01000018.1"/>
</dbReference>
<keyword evidence="1" id="KW-1133">Transmembrane helix</keyword>
<keyword evidence="1" id="KW-0812">Transmembrane</keyword>
<keyword evidence="3" id="KW-1185">Reference proteome</keyword>
<evidence type="ECO:0000256" key="1">
    <source>
        <dbReference type="SAM" id="Phobius"/>
    </source>
</evidence>
<organism evidence="2 3">
    <name type="scientific">Chitinophaga ginsengisoli</name>
    <dbReference type="NCBI Taxonomy" id="363837"/>
    <lineage>
        <taxon>Bacteria</taxon>
        <taxon>Pseudomonadati</taxon>
        <taxon>Bacteroidota</taxon>
        <taxon>Chitinophagia</taxon>
        <taxon>Chitinophagales</taxon>
        <taxon>Chitinophagaceae</taxon>
        <taxon>Chitinophaga</taxon>
    </lineage>
</organism>
<feature type="transmembrane region" description="Helical" evidence="1">
    <location>
        <begin position="6"/>
        <end position="23"/>
    </location>
</feature>
<protein>
    <submittedName>
        <fullName evidence="2">Uncharacterized protein</fullName>
    </submittedName>
</protein>
<dbReference type="AlphaFoldDB" id="A0A2P8FNW1"/>
<keyword evidence="1" id="KW-0472">Membrane</keyword>
<sequence length="51" mass="6088">MKTTFFITLLSVLTIALLVTYLVKKEQRSMSSLSSKFIRLLERFNSWQMMR</sequence>
<name>A0A2P8FNW1_9BACT</name>
<accession>A0A2P8FNW1</accession>
<evidence type="ECO:0000313" key="3">
    <source>
        <dbReference type="Proteomes" id="UP000240978"/>
    </source>
</evidence>
<proteinExistence type="predicted"/>
<dbReference type="EMBL" id="PYGK01000018">
    <property type="protein sequence ID" value="PSL23408.1"/>
    <property type="molecule type" value="Genomic_DNA"/>
</dbReference>